<evidence type="ECO:0000313" key="7">
    <source>
        <dbReference type="Proteomes" id="UP000323824"/>
    </source>
</evidence>
<feature type="transmembrane region" description="Helical" evidence="4">
    <location>
        <begin position="143"/>
        <end position="160"/>
    </location>
</feature>
<dbReference type="PANTHER" id="PTHR43129:SF1">
    <property type="entry name" value="FOSMIDOMYCIN RESISTANCE PROTEIN"/>
    <property type="match status" value="1"/>
</dbReference>
<dbReference type="EMBL" id="CP035807">
    <property type="protein sequence ID" value="QEN03170.1"/>
    <property type="molecule type" value="Genomic_DNA"/>
</dbReference>
<keyword evidence="2 4" id="KW-1133">Transmembrane helix</keyword>
<dbReference type="GO" id="GO:0022857">
    <property type="term" value="F:transmembrane transporter activity"/>
    <property type="evidence" value="ECO:0007669"/>
    <property type="project" value="InterPro"/>
</dbReference>
<dbReference type="RefSeq" id="WP_149566430.1">
    <property type="nucleotide sequence ID" value="NZ_CP035807.1"/>
</dbReference>
<dbReference type="InterPro" id="IPR020846">
    <property type="entry name" value="MFS_dom"/>
</dbReference>
<dbReference type="Gene3D" id="1.20.1250.20">
    <property type="entry name" value="MFS general substrate transporter like domains"/>
    <property type="match status" value="2"/>
</dbReference>
<reference evidence="6 7" key="1">
    <citation type="submission" date="2019-02" db="EMBL/GenBank/DDBJ databases">
        <authorList>
            <person name="Fomenkov A."/>
            <person name="Dubinina G."/>
            <person name="Grabovich M."/>
            <person name="Vincze T."/>
            <person name="Roberts R.J."/>
        </authorList>
    </citation>
    <scope>NUCLEOTIDE SEQUENCE [LARGE SCALE GENOMIC DNA]</scope>
    <source>
        <strain evidence="6 7">P</strain>
    </source>
</reference>
<organism evidence="6 7">
    <name type="scientific">Thiospirochaeta perfilievii</name>
    <dbReference type="NCBI Taxonomy" id="252967"/>
    <lineage>
        <taxon>Bacteria</taxon>
        <taxon>Pseudomonadati</taxon>
        <taxon>Spirochaetota</taxon>
        <taxon>Spirochaetia</taxon>
        <taxon>Spirochaetales</taxon>
        <taxon>Spirochaetaceae</taxon>
        <taxon>Thiospirochaeta</taxon>
    </lineage>
</organism>
<gene>
    <name evidence="6" type="ORF">EW093_00115</name>
</gene>
<dbReference type="KEGG" id="sper:EW093_00115"/>
<evidence type="ECO:0000313" key="6">
    <source>
        <dbReference type="EMBL" id="QEN03170.1"/>
    </source>
</evidence>
<feature type="transmembrane region" description="Helical" evidence="4">
    <location>
        <begin position="362"/>
        <end position="380"/>
    </location>
</feature>
<feature type="transmembrane region" description="Helical" evidence="4">
    <location>
        <begin position="247"/>
        <end position="268"/>
    </location>
</feature>
<dbReference type="SUPFAM" id="SSF103473">
    <property type="entry name" value="MFS general substrate transporter"/>
    <property type="match status" value="1"/>
</dbReference>
<dbReference type="OrthoDB" id="9770492at2"/>
<dbReference type="InterPro" id="IPR036259">
    <property type="entry name" value="MFS_trans_sf"/>
</dbReference>
<keyword evidence="1 4" id="KW-0812">Transmembrane</keyword>
<reference evidence="6 7" key="2">
    <citation type="submission" date="2019-09" db="EMBL/GenBank/DDBJ databases">
        <title>Complete Genome Sequence and Methylome Analysis of free living Spirochaetas.</title>
        <authorList>
            <person name="Leshcheva N."/>
            <person name="Mikheeva N."/>
        </authorList>
    </citation>
    <scope>NUCLEOTIDE SEQUENCE [LARGE SCALE GENOMIC DNA]</scope>
    <source>
        <strain evidence="6 7">P</strain>
    </source>
</reference>
<keyword evidence="7" id="KW-1185">Reference proteome</keyword>
<dbReference type="CDD" id="cd17478">
    <property type="entry name" value="MFS_FsR"/>
    <property type="match status" value="1"/>
</dbReference>
<feature type="transmembrane region" description="Helical" evidence="4">
    <location>
        <begin position="44"/>
        <end position="63"/>
    </location>
</feature>
<accession>A0A5C1Q801</accession>
<sequence length="386" mass="41977">MKSRSLKSLLIILLVSFGHFWHDIFTAFVIPLLPVLKDNFQLDYLHAGWILVAVRIPSLLSANIAEYAEKHNPKWFVIFCPLITSISISLLGLAPNFYIVMGLVLISGISAAGFHVPAPTLLKRSAPNRIGMAMTAFQIGGEAARTLGPIIIVLILSTIGFKNMFILIPVSMLVSLGFYLSFRKVDISLDIKEKKKGSIIETFKDGKLLFILVAGISVQKALISTIFKSFLPLYLQSHGESLLSANGALAVVQGATVAGVIVSGIMIDKIGPKKILYVILTAATIFVTMYILIPSLPLYPMLILIGFFSFASMPAIYTLIQGHGFDFPTTANGIFMSLNFGITSILLIVGGKLSDLLSIDTTYYILGLSTLIGLPLLLLLKKTKVK</sequence>
<name>A0A5C1Q801_9SPIO</name>
<evidence type="ECO:0000256" key="4">
    <source>
        <dbReference type="SAM" id="Phobius"/>
    </source>
</evidence>
<proteinExistence type="predicted"/>
<feature type="transmembrane region" description="Helical" evidence="4">
    <location>
        <begin position="166"/>
        <end position="185"/>
    </location>
</feature>
<dbReference type="GO" id="GO:0005886">
    <property type="term" value="C:plasma membrane"/>
    <property type="evidence" value="ECO:0007669"/>
    <property type="project" value="TreeGrafter"/>
</dbReference>
<dbReference type="AlphaFoldDB" id="A0A5C1Q801"/>
<dbReference type="PROSITE" id="PS50850">
    <property type="entry name" value="MFS"/>
    <property type="match status" value="1"/>
</dbReference>
<evidence type="ECO:0000256" key="3">
    <source>
        <dbReference type="ARBA" id="ARBA00023136"/>
    </source>
</evidence>
<feature type="transmembrane region" description="Helical" evidence="4">
    <location>
        <begin position="99"/>
        <end position="122"/>
    </location>
</feature>
<feature type="transmembrane region" description="Helical" evidence="4">
    <location>
        <begin position="275"/>
        <end position="293"/>
    </location>
</feature>
<evidence type="ECO:0000256" key="2">
    <source>
        <dbReference type="ARBA" id="ARBA00022989"/>
    </source>
</evidence>
<dbReference type="PANTHER" id="PTHR43129">
    <property type="entry name" value="FOSMIDOMYCIN RESISTANCE PROTEIN"/>
    <property type="match status" value="1"/>
</dbReference>
<dbReference type="Proteomes" id="UP000323824">
    <property type="component" value="Chromosome"/>
</dbReference>
<feature type="domain" description="Major facilitator superfamily (MFS) profile" evidence="5">
    <location>
        <begin position="11"/>
        <end position="385"/>
    </location>
</feature>
<feature type="transmembrane region" description="Helical" evidence="4">
    <location>
        <begin position="206"/>
        <end position="227"/>
    </location>
</feature>
<feature type="transmembrane region" description="Helical" evidence="4">
    <location>
        <begin position="332"/>
        <end position="350"/>
    </location>
</feature>
<feature type="transmembrane region" description="Helical" evidence="4">
    <location>
        <begin position="9"/>
        <end position="32"/>
    </location>
</feature>
<feature type="transmembrane region" description="Helical" evidence="4">
    <location>
        <begin position="299"/>
        <end position="320"/>
    </location>
</feature>
<protein>
    <submittedName>
        <fullName evidence="6">MFS transporter</fullName>
    </submittedName>
</protein>
<evidence type="ECO:0000256" key="1">
    <source>
        <dbReference type="ARBA" id="ARBA00022692"/>
    </source>
</evidence>
<dbReference type="Pfam" id="PF07690">
    <property type="entry name" value="MFS_1"/>
    <property type="match status" value="1"/>
</dbReference>
<keyword evidence="3 4" id="KW-0472">Membrane</keyword>
<evidence type="ECO:0000259" key="5">
    <source>
        <dbReference type="PROSITE" id="PS50850"/>
    </source>
</evidence>
<dbReference type="InterPro" id="IPR011701">
    <property type="entry name" value="MFS"/>
</dbReference>
<feature type="transmembrane region" description="Helical" evidence="4">
    <location>
        <begin position="75"/>
        <end position="93"/>
    </location>
</feature>